<evidence type="ECO:0000259" key="1">
    <source>
        <dbReference type="Pfam" id="PF00483"/>
    </source>
</evidence>
<evidence type="ECO:0000313" key="2">
    <source>
        <dbReference type="EMBL" id="CAB4787734.1"/>
    </source>
</evidence>
<feature type="domain" description="Nucleotidyl transferase" evidence="1">
    <location>
        <begin position="2"/>
        <end position="233"/>
    </location>
</feature>
<dbReference type="PANTHER" id="PTHR47183:SF1">
    <property type="entry name" value="GLUCOSE-1-PHOSPHATE CYTIDYLYLTRANSFERASE"/>
    <property type="match status" value="1"/>
</dbReference>
<dbReference type="AlphaFoldDB" id="A0A6J6WX82"/>
<dbReference type="GO" id="GO:0009243">
    <property type="term" value="P:O antigen biosynthetic process"/>
    <property type="evidence" value="ECO:0007669"/>
    <property type="project" value="InterPro"/>
</dbReference>
<dbReference type="Pfam" id="PF00483">
    <property type="entry name" value="NTP_transferase"/>
    <property type="match status" value="1"/>
</dbReference>
<dbReference type="GO" id="GO:0047343">
    <property type="term" value="F:glucose-1-phosphate cytidylyltransferase activity"/>
    <property type="evidence" value="ECO:0007669"/>
    <property type="project" value="InterPro"/>
</dbReference>
<name>A0A6J6WX82_9ZZZZ</name>
<gene>
    <name evidence="2" type="ORF">UFOPK2975_00326</name>
</gene>
<dbReference type="Gene3D" id="3.90.550.10">
    <property type="entry name" value="Spore Coat Polysaccharide Biosynthesis Protein SpsA, Chain A"/>
    <property type="match status" value="1"/>
</dbReference>
<sequence>MKTVILCGGFGTRIRDVTEDLPKPMIPIGRLPILWHLMKYYASFGHNEFVLCLGYKGQLIKDFFLNYQSHTQDCTIDLANPQKIHFHSTDAQLNWKVTLVDTGSDSMTGSRIYKVRQHVDSAQFFLTYGDGLSNVDLKSLLKFHNDHGKTLTVTGVRPPGRFGELRANDEGIVSEFNEKPQASDGLISGGFFVCEPKLFDVLTDNNDLVFEQEPMRELVARKELAVYEHKDFWQCMDTARDWQLLNQLFATNKAPWKTW</sequence>
<accession>A0A6J6WX82</accession>
<protein>
    <submittedName>
        <fullName evidence="2">Unannotated protein</fullName>
    </submittedName>
</protein>
<dbReference type="PANTHER" id="PTHR47183">
    <property type="entry name" value="GLUCOSE-1-PHOSPHATE CYTIDYLYLTRANSFERASE-RELATED"/>
    <property type="match status" value="1"/>
</dbReference>
<dbReference type="NCBIfam" id="TIGR02623">
    <property type="entry name" value="G1P_cyt_trans"/>
    <property type="match status" value="1"/>
</dbReference>
<dbReference type="InterPro" id="IPR046981">
    <property type="entry name" value="G1P_cyt_trans"/>
</dbReference>
<organism evidence="2">
    <name type="scientific">freshwater metagenome</name>
    <dbReference type="NCBI Taxonomy" id="449393"/>
    <lineage>
        <taxon>unclassified sequences</taxon>
        <taxon>metagenomes</taxon>
        <taxon>ecological metagenomes</taxon>
    </lineage>
</organism>
<dbReference type="CDD" id="cd02524">
    <property type="entry name" value="G1P_cytidylyltransferase"/>
    <property type="match status" value="1"/>
</dbReference>
<dbReference type="InterPro" id="IPR013446">
    <property type="entry name" value="G1P_cyt_trans-like"/>
</dbReference>
<dbReference type="SUPFAM" id="SSF53448">
    <property type="entry name" value="Nucleotide-diphospho-sugar transferases"/>
    <property type="match status" value="1"/>
</dbReference>
<reference evidence="2" key="1">
    <citation type="submission" date="2020-05" db="EMBL/GenBank/DDBJ databases">
        <authorList>
            <person name="Chiriac C."/>
            <person name="Salcher M."/>
            <person name="Ghai R."/>
            <person name="Kavagutti S V."/>
        </authorList>
    </citation>
    <scope>NUCLEOTIDE SEQUENCE</scope>
</reference>
<dbReference type="InterPro" id="IPR029044">
    <property type="entry name" value="Nucleotide-diphossugar_trans"/>
</dbReference>
<dbReference type="InterPro" id="IPR005835">
    <property type="entry name" value="NTP_transferase_dom"/>
</dbReference>
<dbReference type="EMBL" id="CAFAAG010000013">
    <property type="protein sequence ID" value="CAB4787734.1"/>
    <property type="molecule type" value="Genomic_DNA"/>
</dbReference>
<proteinExistence type="predicted"/>